<keyword evidence="7 11" id="KW-0067">ATP-binding</keyword>
<organism evidence="11 12">
    <name type="scientific">Alcanivorax jadensis T9</name>
    <dbReference type="NCBI Taxonomy" id="1177181"/>
    <lineage>
        <taxon>Bacteria</taxon>
        <taxon>Pseudomonadati</taxon>
        <taxon>Pseudomonadota</taxon>
        <taxon>Gammaproteobacteria</taxon>
        <taxon>Oceanospirillales</taxon>
        <taxon>Alcanivoracaceae</taxon>
        <taxon>Alcanivorax</taxon>
    </lineage>
</organism>
<accession>A0ABR4WHV4</accession>
<evidence type="ECO:0000313" key="11">
    <source>
        <dbReference type="EMBL" id="KGD62779.1"/>
    </source>
</evidence>
<dbReference type="Pfam" id="PF08352">
    <property type="entry name" value="oligo_HPY"/>
    <property type="match status" value="2"/>
</dbReference>
<dbReference type="InterPro" id="IPR013563">
    <property type="entry name" value="Oligopep_ABC_C"/>
</dbReference>
<proteinExistence type="inferred from homology"/>
<dbReference type="NCBIfam" id="NF007739">
    <property type="entry name" value="PRK10419.1"/>
    <property type="match status" value="2"/>
</dbReference>
<feature type="domain" description="ABC transporter" evidence="10">
    <location>
        <begin position="276"/>
        <end position="519"/>
    </location>
</feature>
<dbReference type="InterPro" id="IPR027417">
    <property type="entry name" value="P-loop_NTPase"/>
</dbReference>
<evidence type="ECO:0000256" key="8">
    <source>
        <dbReference type="ARBA" id="ARBA00022967"/>
    </source>
</evidence>
<evidence type="ECO:0000256" key="9">
    <source>
        <dbReference type="ARBA" id="ARBA00023136"/>
    </source>
</evidence>
<dbReference type="PROSITE" id="PS50893">
    <property type="entry name" value="ABC_TRANSPORTER_2"/>
    <property type="match status" value="2"/>
</dbReference>
<dbReference type="CDD" id="cd03257">
    <property type="entry name" value="ABC_NikE_OppD_transporters"/>
    <property type="match status" value="2"/>
</dbReference>
<sequence length="542" mass="60013">MSLLSLRGLTIRFGQDVAVDNLSLDLEPGHMLALVGESGSGKSLTALSILDLLPDSASWHADTLTLDGENLLGLTENRKRALRGGRIGTIFQEPLTALNPLHTVEKQINESLFVHQGMSRQKARARCLELLCQVELPATSEMLGRYPHQLSGGQRQRVMIAMALANDPQILIADEPTTALDVTVQETILTLIKRLQNELNLSILLISHDLAVVSRFADDILVMHRGKKVEAGPTAQVLEQPKEAYTRHLIDSEPRGRMPPLAEDAPLLLEASTMAVTFKEKRRSLFSPAPLMRAVDEIDLCVRRGETLGIVGESGSGKSTLALALLRLVKSQGQILMDGTDLRQLTPRQLRGWRSRLQVVFQDPFGSLNPRMTVGQIVAEGLAVHAGSLSRQERDAKVIQMLEEVDLPAEARHRYPHEFSGGQRQRIAIARALIMEPELLILDEPTSALDRSVQYQILELLKSLQEKHDLSYLFISHDLKVIRSICHRVMVMKDGKVVEQGDTEAIFDQPQHSYTHKLMSAAFATGNTPLHLATPEQTSKPV</sequence>
<dbReference type="PROSITE" id="PS00211">
    <property type="entry name" value="ABC_TRANSPORTER_1"/>
    <property type="match status" value="2"/>
</dbReference>
<evidence type="ECO:0000256" key="5">
    <source>
        <dbReference type="ARBA" id="ARBA00022519"/>
    </source>
</evidence>
<comment type="similarity">
    <text evidence="2">Belongs to the ABC transporter superfamily.</text>
</comment>
<keyword evidence="5" id="KW-0997">Cell inner membrane</keyword>
<evidence type="ECO:0000313" key="12">
    <source>
        <dbReference type="Proteomes" id="UP000029443"/>
    </source>
</evidence>
<reference evidence="11 12" key="1">
    <citation type="submission" date="2012-09" db="EMBL/GenBank/DDBJ databases">
        <title>Genome Sequence of alkane-degrading Bacterium Alcanivorax jadensis T9.</title>
        <authorList>
            <person name="Lai Q."/>
            <person name="Shao Z."/>
        </authorList>
    </citation>
    <scope>NUCLEOTIDE SEQUENCE [LARGE SCALE GENOMIC DNA]</scope>
    <source>
        <strain evidence="11 12">T9</strain>
    </source>
</reference>
<evidence type="ECO:0000256" key="3">
    <source>
        <dbReference type="ARBA" id="ARBA00022448"/>
    </source>
</evidence>
<dbReference type="InterPro" id="IPR003439">
    <property type="entry name" value="ABC_transporter-like_ATP-bd"/>
</dbReference>
<dbReference type="GO" id="GO:0005524">
    <property type="term" value="F:ATP binding"/>
    <property type="evidence" value="ECO:0007669"/>
    <property type="project" value="UniProtKB-KW"/>
</dbReference>
<dbReference type="Proteomes" id="UP000029443">
    <property type="component" value="Unassembled WGS sequence"/>
</dbReference>
<keyword evidence="4" id="KW-1003">Cell membrane</keyword>
<keyword evidence="8" id="KW-1278">Translocase</keyword>
<evidence type="ECO:0000259" key="10">
    <source>
        <dbReference type="PROSITE" id="PS50893"/>
    </source>
</evidence>
<keyword evidence="3" id="KW-0813">Transport</keyword>
<dbReference type="Gene3D" id="3.40.50.300">
    <property type="entry name" value="P-loop containing nucleotide triphosphate hydrolases"/>
    <property type="match status" value="2"/>
</dbReference>
<keyword evidence="6" id="KW-0547">Nucleotide-binding</keyword>
<comment type="caution">
    <text evidence="11">The sequence shown here is derived from an EMBL/GenBank/DDBJ whole genome shotgun (WGS) entry which is preliminary data.</text>
</comment>
<dbReference type="RefSeq" id="WP_052042400.1">
    <property type="nucleotide sequence ID" value="NZ_ARXU01000001.1"/>
</dbReference>
<keyword evidence="9" id="KW-0472">Membrane</keyword>
<feature type="domain" description="ABC transporter" evidence="10">
    <location>
        <begin position="4"/>
        <end position="250"/>
    </location>
</feature>
<gene>
    <name evidence="11" type="ORF">T9A_00099</name>
</gene>
<dbReference type="PANTHER" id="PTHR43297:SF14">
    <property type="entry name" value="ATPASE AAA-TYPE CORE DOMAIN-CONTAINING PROTEIN"/>
    <property type="match status" value="1"/>
</dbReference>
<dbReference type="PANTHER" id="PTHR43297">
    <property type="entry name" value="OLIGOPEPTIDE TRANSPORT ATP-BINDING PROTEIN APPD"/>
    <property type="match status" value="1"/>
</dbReference>
<evidence type="ECO:0000256" key="6">
    <source>
        <dbReference type="ARBA" id="ARBA00022741"/>
    </source>
</evidence>
<dbReference type="SMART" id="SM00382">
    <property type="entry name" value="AAA"/>
    <property type="match status" value="2"/>
</dbReference>
<evidence type="ECO:0000256" key="7">
    <source>
        <dbReference type="ARBA" id="ARBA00022840"/>
    </source>
</evidence>
<dbReference type="InterPro" id="IPR050388">
    <property type="entry name" value="ABC_Ni/Peptide_Import"/>
</dbReference>
<dbReference type="Pfam" id="PF00005">
    <property type="entry name" value="ABC_tran"/>
    <property type="match status" value="2"/>
</dbReference>
<protein>
    <submittedName>
        <fullName evidence="11">Oligopeptide ABC transporter ATP-binding protein</fullName>
    </submittedName>
</protein>
<evidence type="ECO:0000256" key="4">
    <source>
        <dbReference type="ARBA" id="ARBA00022475"/>
    </source>
</evidence>
<comment type="subcellular location">
    <subcellularLocation>
        <location evidence="1">Cell inner membrane</location>
        <topology evidence="1">Peripheral membrane protein</topology>
    </subcellularLocation>
</comment>
<dbReference type="InterPro" id="IPR003593">
    <property type="entry name" value="AAA+_ATPase"/>
</dbReference>
<dbReference type="InterPro" id="IPR017871">
    <property type="entry name" value="ABC_transporter-like_CS"/>
</dbReference>
<dbReference type="NCBIfam" id="NF008453">
    <property type="entry name" value="PRK11308.1"/>
    <property type="match status" value="2"/>
</dbReference>
<name>A0ABR4WHV4_9GAMM</name>
<evidence type="ECO:0000256" key="2">
    <source>
        <dbReference type="ARBA" id="ARBA00005417"/>
    </source>
</evidence>
<dbReference type="EMBL" id="ARXU01000001">
    <property type="protein sequence ID" value="KGD62779.1"/>
    <property type="molecule type" value="Genomic_DNA"/>
</dbReference>
<dbReference type="SUPFAM" id="SSF52540">
    <property type="entry name" value="P-loop containing nucleoside triphosphate hydrolases"/>
    <property type="match status" value="2"/>
</dbReference>
<evidence type="ECO:0000256" key="1">
    <source>
        <dbReference type="ARBA" id="ARBA00004417"/>
    </source>
</evidence>
<keyword evidence="12" id="KW-1185">Reference proteome</keyword>